<dbReference type="EMBL" id="MCFA01000020">
    <property type="protein sequence ID" value="ORY16108.1"/>
    <property type="molecule type" value="Genomic_DNA"/>
</dbReference>
<gene>
    <name evidence="2" type="ORF">BCR34DRAFT_137245</name>
</gene>
<keyword evidence="1" id="KW-0732">Signal</keyword>
<feature type="signal peptide" evidence="1">
    <location>
        <begin position="1"/>
        <end position="21"/>
    </location>
</feature>
<dbReference type="Proteomes" id="UP000193144">
    <property type="component" value="Unassembled WGS sequence"/>
</dbReference>
<name>A0A1Y2A0Z0_9PLEO</name>
<keyword evidence="3" id="KW-1185">Reference proteome</keyword>
<reference evidence="2 3" key="1">
    <citation type="submission" date="2016-07" db="EMBL/GenBank/DDBJ databases">
        <title>Pervasive Adenine N6-methylation of Active Genes in Fungi.</title>
        <authorList>
            <consortium name="DOE Joint Genome Institute"/>
            <person name="Mondo S.J."/>
            <person name="Dannebaum R.O."/>
            <person name="Kuo R.C."/>
            <person name="Labutti K."/>
            <person name="Haridas S."/>
            <person name="Kuo A."/>
            <person name="Salamov A."/>
            <person name="Ahrendt S.R."/>
            <person name="Lipzen A."/>
            <person name="Sullivan W."/>
            <person name="Andreopoulos W.B."/>
            <person name="Clum A."/>
            <person name="Lindquist E."/>
            <person name="Daum C."/>
            <person name="Ramamoorthy G.K."/>
            <person name="Gryganskyi A."/>
            <person name="Culley D."/>
            <person name="Magnuson J.K."/>
            <person name="James T.Y."/>
            <person name="O'Malley M.A."/>
            <person name="Stajich J.E."/>
            <person name="Spatafora J.W."/>
            <person name="Visel A."/>
            <person name="Grigoriev I.V."/>
        </authorList>
    </citation>
    <scope>NUCLEOTIDE SEQUENCE [LARGE SCALE GENOMIC DNA]</scope>
    <source>
        <strain evidence="2 3">CBS 115471</strain>
    </source>
</reference>
<comment type="caution">
    <text evidence="2">The sequence shown here is derived from an EMBL/GenBank/DDBJ whole genome shotgun (WGS) entry which is preliminary data.</text>
</comment>
<protein>
    <submittedName>
        <fullName evidence="2">Uncharacterized protein</fullName>
    </submittedName>
</protein>
<accession>A0A1Y2A0Z0</accession>
<evidence type="ECO:0000313" key="2">
    <source>
        <dbReference type="EMBL" id="ORY16108.1"/>
    </source>
</evidence>
<sequence>MPYFLLHLWAPILSLSKLGKTQSPYPHIKMSSASCRSIYEITVAFLELYIFADRYSVHQFRDDILSALFGYCIASRWWPDPNVDLINNAYENLPPTAQFIRFLVIPFSYFFNPLKASPLRSKNSNYRVPHIISL</sequence>
<feature type="chain" id="PRO_5012598512" evidence="1">
    <location>
        <begin position="22"/>
        <end position="134"/>
    </location>
</feature>
<proteinExistence type="predicted"/>
<dbReference type="OrthoDB" id="194443at2759"/>
<dbReference type="AlphaFoldDB" id="A0A1Y2A0Z0"/>
<dbReference type="STRING" id="1231657.A0A1Y2A0Z0"/>
<evidence type="ECO:0000256" key="1">
    <source>
        <dbReference type="SAM" id="SignalP"/>
    </source>
</evidence>
<evidence type="ECO:0000313" key="3">
    <source>
        <dbReference type="Proteomes" id="UP000193144"/>
    </source>
</evidence>
<organism evidence="2 3">
    <name type="scientific">Clohesyomyces aquaticus</name>
    <dbReference type="NCBI Taxonomy" id="1231657"/>
    <lineage>
        <taxon>Eukaryota</taxon>
        <taxon>Fungi</taxon>
        <taxon>Dikarya</taxon>
        <taxon>Ascomycota</taxon>
        <taxon>Pezizomycotina</taxon>
        <taxon>Dothideomycetes</taxon>
        <taxon>Pleosporomycetidae</taxon>
        <taxon>Pleosporales</taxon>
        <taxon>Lindgomycetaceae</taxon>
        <taxon>Clohesyomyces</taxon>
    </lineage>
</organism>